<name>A0A645GWQ9_9ZZZZ</name>
<evidence type="ECO:0000313" key="1">
    <source>
        <dbReference type="EMBL" id="MPN30696.1"/>
    </source>
</evidence>
<proteinExistence type="predicted"/>
<organism evidence="1">
    <name type="scientific">bioreactor metagenome</name>
    <dbReference type="NCBI Taxonomy" id="1076179"/>
    <lineage>
        <taxon>unclassified sequences</taxon>
        <taxon>metagenomes</taxon>
        <taxon>ecological metagenomes</taxon>
    </lineage>
</organism>
<protein>
    <submittedName>
        <fullName evidence="1">Uncharacterized protein</fullName>
    </submittedName>
</protein>
<dbReference type="AlphaFoldDB" id="A0A645GWQ9"/>
<accession>A0A645GWQ9</accession>
<sequence>MHGIPDELCVFLPVLFDQCGIGVAGMGVVVLKVVFPVRDETDGTERGAWHRTENLFEPLAASEQDSAAVVASGDHERTMFRRESIGGASAEAVAEEDCVELLRRIDFQLQFCAENVRMDMFAQFDELDVELMW</sequence>
<reference evidence="1" key="1">
    <citation type="submission" date="2019-08" db="EMBL/GenBank/DDBJ databases">
        <authorList>
            <person name="Kucharzyk K."/>
            <person name="Murdoch R.W."/>
            <person name="Higgins S."/>
            <person name="Loffler F."/>
        </authorList>
    </citation>
    <scope>NUCLEOTIDE SEQUENCE</scope>
</reference>
<dbReference type="EMBL" id="VSSQ01081914">
    <property type="protein sequence ID" value="MPN30696.1"/>
    <property type="molecule type" value="Genomic_DNA"/>
</dbReference>
<gene>
    <name evidence="1" type="ORF">SDC9_178167</name>
</gene>
<comment type="caution">
    <text evidence="1">The sequence shown here is derived from an EMBL/GenBank/DDBJ whole genome shotgun (WGS) entry which is preliminary data.</text>
</comment>